<gene>
    <name evidence="2" type="ORF">VF724_20850</name>
</gene>
<sequence>IGYIGDLGTGNGSPGSLQGPVDENGNIVPDYTPDNNSDPQNGSGGTLTGSTLDGTLSDNTLSDSTETMTDTTTSTSTAGDTIVGVEQEPTEDITTELVKLNPYRYAGYYWDRKTQYYYLQARYYDPRNGRFLSADTYRGEIQNPLSLHLYAYAFNNPVNYVDPSGHDAIIITASAAASRLGHTSVIFQNANGDWYYTYWGDKTVLSMKVDTSALISLNNFNAWLDNKENFNTANEFEGSTHGYTSSTYIKGNFTNSLEYFEDLKRTYDKIDQDGVTTGYRLLYNNCLQQELIALKKGKTNDGRPISDFLTATATKYVTIPNAAEGAFKNEFYNNAFTMQEYTDQLNRQLSQLQSSWFSRFFKSGTIYNIKSLLSEPTN</sequence>
<protein>
    <submittedName>
        <fullName evidence="2">RHS repeat-associated core domain-containing protein</fullName>
    </submittedName>
</protein>
<comment type="caution">
    <text evidence="2">The sequence shown here is derived from an EMBL/GenBank/DDBJ whole genome shotgun (WGS) entry which is preliminary data.</text>
</comment>
<keyword evidence="3" id="KW-1185">Reference proteome</keyword>
<dbReference type="NCBIfam" id="TIGR03696">
    <property type="entry name" value="Rhs_assc_core"/>
    <property type="match status" value="1"/>
</dbReference>
<reference evidence="2" key="1">
    <citation type="submission" date="2023-12" db="EMBL/GenBank/DDBJ databases">
        <title>Fervidustalea candida gen. nov., sp. nov., a novel member of the family Paenibacillaceae isolated from a geothermal area.</title>
        <authorList>
            <person name="Li W.-J."/>
            <person name="Jiao J.-Y."/>
            <person name="Chen Y."/>
        </authorList>
    </citation>
    <scope>NUCLEOTIDE SEQUENCE</scope>
    <source>
        <strain evidence="2">SYSU GA230002</strain>
    </source>
</reference>
<feature type="region of interest" description="Disordered" evidence="1">
    <location>
        <begin position="1"/>
        <end position="86"/>
    </location>
</feature>
<dbReference type="EMBL" id="JAYJLD010000077">
    <property type="protein sequence ID" value="MEB3104064.1"/>
    <property type="molecule type" value="Genomic_DNA"/>
</dbReference>
<proteinExistence type="predicted"/>
<dbReference type="Gene3D" id="2.180.10.10">
    <property type="entry name" value="RHS repeat-associated core"/>
    <property type="match status" value="1"/>
</dbReference>
<evidence type="ECO:0000313" key="2">
    <source>
        <dbReference type="EMBL" id="MEB3104064.1"/>
    </source>
</evidence>
<evidence type="ECO:0000313" key="3">
    <source>
        <dbReference type="Proteomes" id="UP001310386"/>
    </source>
</evidence>
<name>A0ABU5ZNH0_9BACL</name>
<dbReference type="PANTHER" id="PTHR32305:SF15">
    <property type="entry name" value="PROTEIN RHSA-RELATED"/>
    <property type="match status" value="1"/>
</dbReference>
<evidence type="ECO:0000256" key="1">
    <source>
        <dbReference type="SAM" id="MobiDB-lite"/>
    </source>
</evidence>
<dbReference type="InterPro" id="IPR022385">
    <property type="entry name" value="Rhs_assc_core"/>
</dbReference>
<dbReference type="InterPro" id="IPR050708">
    <property type="entry name" value="T6SS_VgrG/RHS"/>
</dbReference>
<feature type="non-terminal residue" evidence="2">
    <location>
        <position position="1"/>
    </location>
</feature>
<accession>A0ABU5ZNH0</accession>
<feature type="compositionally biased region" description="Gly residues" evidence="1">
    <location>
        <begin position="1"/>
        <end position="13"/>
    </location>
</feature>
<dbReference type="Proteomes" id="UP001310386">
    <property type="component" value="Unassembled WGS sequence"/>
</dbReference>
<feature type="compositionally biased region" description="Low complexity" evidence="1">
    <location>
        <begin position="48"/>
        <end position="81"/>
    </location>
</feature>
<organism evidence="2 3">
    <name type="scientific">Ferviditalea candida</name>
    <dbReference type="NCBI Taxonomy" id="3108399"/>
    <lineage>
        <taxon>Bacteria</taxon>
        <taxon>Bacillati</taxon>
        <taxon>Bacillota</taxon>
        <taxon>Bacilli</taxon>
        <taxon>Bacillales</taxon>
        <taxon>Paenibacillaceae</taxon>
        <taxon>Ferviditalea</taxon>
    </lineage>
</organism>
<dbReference type="RefSeq" id="WP_371756190.1">
    <property type="nucleotide sequence ID" value="NZ_JAYJLD010000077.1"/>
</dbReference>
<dbReference type="PANTHER" id="PTHR32305">
    <property type="match status" value="1"/>
</dbReference>